<evidence type="ECO:0000313" key="2">
    <source>
        <dbReference type="Proteomes" id="UP000474567"/>
    </source>
</evidence>
<organism evidence="1 2">
    <name type="scientific">Flavobacterium collinsii</name>
    <dbReference type="NCBI Taxonomy" id="1114861"/>
    <lineage>
        <taxon>Bacteria</taxon>
        <taxon>Pseudomonadati</taxon>
        <taxon>Bacteroidota</taxon>
        <taxon>Flavobacteriia</taxon>
        <taxon>Flavobacteriales</taxon>
        <taxon>Flavobacteriaceae</taxon>
        <taxon>Flavobacterium</taxon>
    </lineage>
</organism>
<accession>A0ABN7EL44</accession>
<protein>
    <submittedName>
        <fullName evidence="1">Uncharacterized protein</fullName>
    </submittedName>
</protein>
<gene>
    <name evidence="1" type="ORF">FLACOL7796_02361</name>
</gene>
<keyword evidence="2" id="KW-1185">Reference proteome</keyword>
<name>A0ABN7EL44_9FLAO</name>
<dbReference type="Proteomes" id="UP000474567">
    <property type="component" value="Unassembled WGS sequence"/>
</dbReference>
<dbReference type="EMBL" id="CADCST010000084">
    <property type="protein sequence ID" value="CAA9198796.1"/>
    <property type="molecule type" value="Genomic_DNA"/>
</dbReference>
<proteinExistence type="predicted"/>
<sequence>MQQIQNDKIRKTWGYMYTTNNKETKKLMEKAYFNSLESK</sequence>
<evidence type="ECO:0000313" key="1">
    <source>
        <dbReference type="EMBL" id="CAA9198796.1"/>
    </source>
</evidence>
<comment type="caution">
    <text evidence="1">The sequence shown here is derived from an EMBL/GenBank/DDBJ whole genome shotgun (WGS) entry which is preliminary data.</text>
</comment>
<reference evidence="1 2" key="1">
    <citation type="submission" date="2020-02" db="EMBL/GenBank/DDBJ databases">
        <authorList>
            <person name="Criscuolo A."/>
        </authorList>
    </citation>
    <scope>NUCLEOTIDE SEQUENCE [LARGE SCALE GENOMIC DNA]</scope>
    <source>
        <strain evidence="1">CECT7796</strain>
    </source>
</reference>